<protein>
    <submittedName>
        <fullName evidence="3">KLLA0E09263p</fullName>
    </submittedName>
</protein>
<dbReference type="KEGG" id="kla:KLLA0_E09263g"/>
<keyword evidence="1" id="KW-0175">Coiled coil</keyword>
<organism evidence="3 4">
    <name type="scientific">Kluyveromyces lactis (strain ATCC 8585 / CBS 2359 / DSM 70799 / NBRC 1267 / NRRL Y-1140 / WM37)</name>
    <name type="common">Yeast</name>
    <name type="synonym">Candida sphaerica</name>
    <dbReference type="NCBI Taxonomy" id="284590"/>
    <lineage>
        <taxon>Eukaryota</taxon>
        <taxon>Fungi</taxon>
        <taxon>Dikarya</taxon>
        <taxon>Ascomycota</taxon>
        <taxon>Saccharomycotina</taxon>
        <taxon>Saccharomycetes</taxon>
        <taxon>Saccharomycetales</taxon>
        <taxon>Saccharomycetaceae</taxon>
        <taxon>Kluyveromyces</taxon>
    </lineage>
</organism>
<dbReference type="EMBL" id="CR382125">
    <property type="protein sequence ID" value="CAG99454.1"/>
    <property type="molecule type" value="Genomic_DNA"/>
</dbReference>
<dbReference type="OMA" id="NAPNSVY"/>
<feature type="coiled-coil region" evidence="1">
    <location>
        <begin position="21"/>
        <end position="59"/>
    </location>
</feature>
<name>Q6CNX2_KLULA</name>
<evidence type="ECO:0000256" key="1">
    <source>
        <dbReference type="SAM" id="Coils"/>
    </source>
</evidence>
<dbReference type="PaxDb" id="284590-Q6CNX2"/>
<feature type="compositionally biased region" description="Polar residues" evidence="2">
    <location>
        <begin position="115"/>
        <end position="139"/>
    </location>
</feature>
<evidence type="ECO:0000313" key="4">
    <source>
        <dbReference type="Proteomes" id="UP000000598"/>
    </source>
</evidence>
<dbReference type="GO" id="GO:0070682">
    <property type="term" value="P:proteasome regulatory particle assembly"/>
    <property type="evidence" value="ECO:0007669"/>
    <property type="project" value="InterPro"/>
</dbReference>
<keyword evidence="4" id="KW-1185">Reference proteome</keyword>
<dbReference type="STRING" id="284590.Q6CNX2"/>
<dbReference type="GO" id="GO:0030674">
    <property type="term" value="F:protein-macromolecule adaptor activity"/>
    <property type="evidence" value="ECO:0007669"/>
    <property type="project" value="TreeGrafter"/>
</dbReference>
<feature type="compositionally biased region" description="Polar residues" evidence="2">
    <location>
        <begin position="146"/>
        <end position="160"/>
    </location>
</feature>
<dbReference type="InParanoid" id="Q6CNX2"/>
<dbReference type="InterPro" id="IPR038966">
    <property type="entry name" value="TMA17"/>
</dbReference>
<evidence type="ECO:0000256" key="2">
    <source>
        <dbReference type="SAM" id="MobiDB-lite"/>
    </source>
</evidence>
<dbReference type="Proteomes" id="UP000000598">
    <property type="component" value="Chromosome E"/>
</dbReference>
<proteinExistence type="predicted"/>
<gene>
    <name evidence="3" type="ORF">KLLA0_E09263g</name>
</gene>
<dbReference type="eggNOG" id="ENOG502S4G9">
    <property type="taxonomic scope" value="Eukaryota"/>
</dbReference>
<reference evidence="3 4" key="1">
    <citation type="journal article" date="2004" name="Nature">
        <title>Genome evolution in yeasts.</title>
        <authorList>
            <consortium name="Genolevures"/>
            <person name="Dujon B."/>
            <person name="Sherman D."/>
            <person name="Fischer G."/>
            <person name="Durrens P."/>
            <person name="Casaregola S."/>
            <person name="Lafontaine I."/>
            <person name="de Montigny J."/>
            <person name="Marck C."/>
            <person name="Neuveglise C."/>
            <person name="Talla E."/>
            <person name="Goffard N."/>
            <person name="Frangeul L."/>
            <person name="Aigle M."/>
            <person name="Anthouard V."/>
            <person name="Babour A."/>
            <person name="Barbe V."/>
            <person name="Barnay S."/>
            <person name="Blanchin S."/>
            <person name="Beckerich J.M."/>
            <person name="Beyne E."/>
            <person name="Bleykasten C."/>
            <person name="Boisrame A."/>
            <person name="Boyer J."/>
            <person name="Cattolico L."/>
            <person name="Confanioleri F."/>
            <person name="de Daruvar A."/>
            <person name="Despons L."/>
            <person name="Fabre E."/>
            <person name="Fairhead C."/>
            <person name="Ferry-Dumazet H."/>
            <person name="Groppi A."/>
            <person name="Hantraye F."/>
            <person name="Hennequin C."/>
            <person name="Jauniaux N."/>
            <person name="Joyet P."/>
            <person name="Kachouri R."/>
            <person name="Kerrest A."/>
            <person name="Koszul R."/>
            <person name="Lemaire M."/>
            <person name="Lesur I."/>
            <person name="Ma L."/>
            <person name="Muller H."/>
            <person name="Nicaud J.M."/>
            <person name="Nikolski M."/>
            <person name="Oztas S."/>
            <person name="Ozier-Kalogeropoulos O."/>
            <person name="Pellenz S."/>
            <person name="Potier S."/>
            <person name="Richard G.F."/>
            <person name="Straub M.L."/>
            <person name="Suleau A."/>
            <person name="Swennene D."/>
            <person name="Tekaia F."/>
            <person name="Wesolowski-Louvel M."/>
            <person name="Westhof E."/>
            <person name="Wirth B."/>
            <person name="Zeniou-Meyer M."/>
            <person name="Zivanovic I."/>
            <person name="Bolotin-Fukuhara M."/>
            <person name="Thierry A."/>
            <person name="Bouchier C."/>
            <person name="Caudron B."/>
            <person name="Scarpelli C."/>
            <person name="Gaillardin C."/>
            <person name="Weissenbach J."/>
            <person name="Wincker P."/>
            <person name="Souciet J.L."/>
        </authorList>
    </citation>
    <scope>NUCLEOTIDE SEQUENCE [LARGE SCALE GENOMIC DNA]</scope>
    <source>
        <strain evidence="4">ATCC 8585 / CBS 2359 / DSM 70799 / NBRC 1267 / NRRL Y-1140 / WM37</strain>
    </source>
</reference>
<dbReference type="HOGENOM" id="CLU_141797_0_0_1"/>
<accession>Q6CNX2</accession>
<sequence>MAHSSGIRRPIQIQEFVIAIRESSEHELQEIRKEINNAVKHLQRSNRRLEAYVAKLKGEEVLNRQELDAEGNFSDDDIDEKDLQVFQDSLAENGKVLDNYNERLQALDLEEQHRASTVSSGDIQSASTKLKRSLQSQGRRTVGVDSDNTADATGSNSINL</sequence>
<dbReference type="PANTHER" id="PTHR40422:SF1">
    <property type="entry name" value="TRANSLATION MACHINERY-ASSOCIATED PROTEIN 17"/>
    <property type="match status" value="1"/>
</dbReference>
<evidence type="ECO:0000313" key="3">
    <source>
        <dbReference type="EMBL" id="CAG99454.1"/>
    </source>
</evidence>
<dbReference type="AlphaFoldDB" id="Q6CNX2"/>
<dbReference type="FunCoup" id="Q6CNX2">
    <property type="interactions" value="104"/>
</dbReference>
<feature type="region of interest" description="Disordered" evidence="2">
    <location>
        <begin position="115"/>
        <end position="160"/>
    </location>
</feature>
<dbReference type="PANTHER" id="PTHR40422">
    <property type="entry name" value="TRANSLATION MACHINERY-ASSOCIATED PROTEIN 17"/>
    <property type="match status" value="1"/>
</dbReference>